<dbReference type="AlphaFoldDB" id="A0A1G8CUA6"/>
<dbReference type="Gene3D" id="1.10.260.40">
    <property type="entry name" value="lambda repressor-like DNA-binding domains"/>
    <property type="match status" value="1"/>
</dbReference>
<gene>
    <name evidence="1" type="ORF">SAMN05216272_101774</name>
</gene>
<accession>A0A1G8CUA6</accession>
<organism evidence="1 2">
    <name type="scientific">Pseudomonas panipatensis</name>
    <dbReference type="NCBI Taxonomy" id="428992"/>
    <lineage>
        <taxon>Bacteria</taxon>
        <taxon>Pseudomonadati</taxon>
        <taxon>Pseudomonadota</taxon>
        <taxon>Gammaproteobacteria</taxon>
        <taxon>Pseudomonadales</taxon>
        <taxon>Pseudomonadaceae</taxon>
        <taxon>Pseudomonas</taxon>
    </lineage>
</organism>
<evidence type="ECO:0000313" key="1">
    <source>
        <dbReference type="EMBL" id="SDH49065.1"/>
    </source>
</evidence>
<dbReference type="RefSeq" id="WP_139199027.1">
    <property type="nucleotide sequence ID" value="NZ_FNDS01000001.1"/>
</dbReference>
<dbReference type="EMBL" id="FNDS01000001">
    <property type="protein sequence ID" value="SDH49065.1"/>
    <property type="molecule type" value="Genomic_DNA"/>
</dbReference>
<dbReference type="GO" id="GO:0003677">
    <property type="term" value="F:DNA binding"/>
    <property type="evidence" value="ECO:0007669"/>
    <property type="project" value="InterPro"/>
</dbReference>
<dbReference type="SUPFAM" id="SSF47413">
    <property type="entry name" value="lambda repressor-like DNA-binding domains"/>
    <property type="match status" value="1"/>
</dbReference>
<proteinExistence type="predicted"/>
<keyword evidence="2" id="KW-1185">Reference proteome</keyword>
<dbReference type="Proteomes" id="UP000199636">
    <property type="component" value="Unassembled WGS sequence"/>
</dbReference>
<dbReference type="STRING" id="428992.SAMN05216272_101774"/>
<sequence length="70" mass="7716">MTEDIGVPFRAFAEGKGQSEIAALIGVTQGSVSQMLNSDRSIWVRQMPDGSFKAYELREVGRRQRSARAA</sequence>
<dbReference type="OrthoDB" id="7025342at2"/>
<evidence type="ECO:0000313" key="2">
    <source>
        <dbReference type="Proteomes" id="UP000199636"/>
    </source>
</evidence>
<dbReference type="InterPro" id="IPR010982">
    <property type="entry name" value="Lambda_DNA-bd_dom_sf"/>
</dbReference>
<protein>
    <submittedName>
        <fullName evidence="1">Cro protein</fullName>
    </submittedName>
</protein>
<reference evidence="2" key="1">
    <citation type="submission" date="2016-10" db="EMBL/GenBank/DDBJ databases">
        <authorList>
            <person name="Varghese N."/>
            <person name="Submissions S."/>
        </authorList>
    </citation>
    <scope>NUCLEOTIDE SEQUENCE [LARGE SCALE GENOMIC DNA]</scope>
    <source>
        <strain evidence="2">CCM 7469</strain>
    </source>
</reference>
<name>A0A1G8CUA6_9PSED</name>